<evidence type="ECO:0000313" key="2">
    <source>
        <dbReference type="Proteomes" id="UP000015106"/>
    </source>
</evidence>
<keyword evidence="2" id="KW-1185">Reference proteome</keyword>
<reference evidence="1" key="2">
    <citation type="submission" date="2018-03" db="EMBL/GenBank/DDBJ databases">
        <title>The Triticum urartu genome reveals the dynamic nature of wheat genome evolution.</title>
        <authorList>
            <person name="Ling H."/>
            <person name="Ma B."/>
            <person name="Shi X."/>
            <person name="Liu H."/>
            <person name="Dong L."/>
            <person name="Sun H."/>
            <person name="Cao Y."/>
            <person name="Gao Q."/>
            <person name="Zheng S."/>
            <person name="Li Y."/>
            <person name="Yu Y."/>
            <person name="Du H."/>
            <person name="Qi M."/>
            <person name="Li Y."/>
            <person name="Yu H."/>
            <person name="Cui Y."/>
            <person name="Wang N."/>
            <person name="Chen C."/>
            <person name="Wu H."/>
            <person name="Zhao Y."/>
            <person name="Zhang J."/>
            <person name="Li Y."/>
            <person name="Zhou W."/>
            <person name="Zhang B."/>
            <person name="Hu W."/>
            <person name="Eijk M."/>
            <person name="Tang J."/>
            <person name="Witsenboer H."/>
            <person name="Zhao S."/>
            <person name="Li Z."/>
            <person name="Zhang A."/>
            <person name="Wang D."/>
            <person name="Liang C."/>
        </authorList>
    </citation>
    <scope>NUCLEOTIDE SEQUENCE [LARGE SCALE GENOMIC DNA]</scope>
    <source>
        <strain evidence="1">cv. G1812</strain>
    </source>
</reference>
<name>A0A8R7P9E4_TRIUA</name>
<reference evidence="2" key="1">
    <citation type="journal article" date="2013" name="Nature">
        <title>Draft genome of the wheat A-genome progenitor Triticum urartu.</title>
        <authorList>
            <person name="Ling H.Q."/>
            <person name="Zhao S."/>
            <person name="Liu D."/>
            <person name="Wang J."/>
            <person name="Sun H."/>
            <person name="Zhang C."/>
            <person name="Fan H."/>
            <person name="Li D."/>
            <person name="Dong L."/>
            <person name="Tao Y."/>
            <person name="Gao C."/>
            <person name="Wu H."/>
            <person name="Li Y."/>
            <person name="Cui Y."/>
            <person name="Guo X."/>
            <person name="Zheng S."/>
            <person name="Wang B."/>
            <person name="Yu K."/>
            <person name="Liang Q."/>
            <person name="Yang W."/>
            <person name="Lou X."/>
            <person name="Chen J."/>
            <person name="Feng M."/>
            <person name="Jian J."/>
            <person name="Zhang X."/>
            <person name="Luo G."/>
            <person name="Jiang Y."/>
            <person name="Liu J."/>
            <person name="Wang Z."/>
            <person name="Sha Y."/>
            <person name="Zhang B."/>
            <person name="Wu H."/>
            <person name="Tang D."/>
            <person name="Shen Q."/>
            <person name="Xue P."/>
            <person name="Zou S."/>
            <person name="Wang X."/>
            <person name="Liu X."/>
            <person name="Wang F."/>
            <person name="Yang Y."/>
            <person name="An X."/>
            <person name="Dong Z."/>
            <person name="Zhang K."/>
            <person name="Zhang X."/>
            <person name="Luo M.C."/>
            <person name="Dvorak J."/>
            <person name="Tong Y."/>
            <person name="Wang J."/>
            <person name="Yang H."/>
            <person name="Li Z."/>
            <person name="Wang D."/>
            <person name="Zhang A."/>
            <person name="Wang J."/>
        </authorList>
    </citation>
    <scope>NUCLEOTIDE SEQUENCE</scope>
    <source>
        <strain evidence="2">cv. G1812</strain>
    </source>
</reference>
<evidence type="ECO:0000313" key="1">
    <source>
        <dbReference type="EnsemblPlants" id="TuG1812G0200000444.01.T01"/>
    </source>
</evidence>
<proteinExistence type="predicted"/>
<protein>
    <submittedName>
        <fullName evidence="1">Uncharacterized protein</fullName>
    </submittedName>
</protein>
<accession>A0A8R7P9E4</accession>
<organism evidence="1 2">
    <name type="scientific">Triticum urartu</name>
    <name type="common">Red wild einkorn</name>
    <name type="synonym">Crithodium urartu</name>
    <dbReference type="NCBI Taxonomy" id="4572"/>
    <lineage>
        <taxon>Eukaryota</taxon>
        <taxon>Viridiplantae</taxon>
        <taxon>Streptophyta</taxon>
        <taxon>Embryophyta</taxon>
        <taxon>Tracheophyta</taxon>
        <taxon>Spermatophyta</taxon>
        <taxon>Magnoliopsida</taxon>
        <taxon>Liliopsida</taxon>
        <taxon>Poales</taxon>
        <taxon>Poaceae</taxon>
        <taxon>BOP clade</taxon>
        <taxon>Pooideae</taxon>
        <taxon>Triticodae</taxon>
        <taxon>Triticeae</taxon>
        <taxon>Triticinae</taxon>
        <taxon>Triticum</taxon>
    </lineage>
</organism>
<dbReference type="Gramene" id="TuG1812G0200000444.01.T01">
    <property type="protein sequence ID" value="TuG1812G0200000444.01.T01"/>
    <property type="gene ID" value="TuG1812G0200000444.01"/>
</dbReference>
<sequence>FFPPSAVPPIFHLSCGLRARWIPALAGGRASFLGASSSFVRVCVLRKKTRWRRLLEDGIRFSPPSPRPNVVSSIVGGRVEVCLRRISRIWSVVVFGGSARIRSLFVFLH</sequence>
<dbReference type="AlphaFoldDB" id="A0A8R7P9E4"/>
<reference evidence="1" key="3">
    <citation type="submission" date="2022-06" db="UniProtKB">
        <authorList>
            <consortium name="EnsemblPlants"/>
        </authorList>
    </citation>
    <scope>IDENTIFICATION</scope>
</reference>
<dbReference type="EnsemblPlants" id="TuG1812G0200000444.01.T01">
    <property type="protein sequence ID" value="TuG1812G0200000444.01.T01"/>
    <property type="gene ID" value="TuG1812G0200000444.01"/>
</dbReference>
<dbReference type="Proteomes" id="UP000015106">
    <property type="component" value="Chromosome 2"/>
</dbReference>